<dbReference type="AlphaFoldDB" id="A0A2R6Y2P4"/>
<gene>
    <name evidence="1" type="ORF">BSOLF_2361</name>
</gene>
<organism evidence="1 2">
    <name type="scientific">Candidatus Carbonibacillus altaicus</name>
    <dbReference type="NCBI Taxonomy" id="2163959"/>
    <lineage>
        <taxon>Bacteria</taxon>
        <taxon>Bacillati</taxon>
        <taxon>Bacillota</taxon>
        <taxon>Bacilli</taxon>
        <taxon>Bacillales</taxon>
        <taxon>Candidatus Carbonibacillus</taxon>
    </lineage>
</organism>
<reference evidence="2" key="1">
    <citation type="journal article" date="2018" name="Sci. Rep.">
        <title>Lignite coal burning seam in the remote Altai Mountains harbors a hydrogen-driven thermophilic microbial community.</title>
        <authorList>
            <person name="Kadnikov V.V."/>
            <person name="Mardanov A.V."/>
            <person name="Ivasenko D.A."/>
            <person name="Antsiferov D.V."/>
            <person name="Beletsky A.V."/>
            <person name="Karnachuk O.V."/>
            <person name="Ravin N.V."/>
        </authorList>
    </citation>
    <scope>NUCLEOTIDE SEQUENCE [LARGE SCALE GENOMIC DNA]</scope>
</reference>
<comment type="caution">
    <text evidence="1">The sequence shown here is derived from an EMBL/GenBank/DDBJ whole genome shotgun (WGS) entry which is preliminary data.</text>
</comment>
<accession>A0A2R6Y2P4</accession>
<name>A0A2R6Y2P4_9BACL</name>
<evidence type="ECO:0000313" key="1">
    <source>
        <dbReference type="EMBL" id="PTQ56959.1"/>
    </source>
</evidence>
<sequence>MSFMRGYGAKCSKHAAPSRLYKAWLGALFVFLTYKAL</sequence>
<proteinExistence type="predicted"/>
<dbReference type="EMBL" id="PEBX01000015">
    <property type="protein sequence ID" value="PTQ56959.1"/>
    <property type="molecule type" value="Genomic_DNA"/>
</dbReference>
<evidence type="ECO:0000313" key="2">
    <source>
        <dbReference type="Proteomes" id="UP000244338"/>
    </source>
</evidence>
<protein>
    <submittedName>
        <fullName evidence="1">Uncharacterized protein</fullName>
    </submittedName>
</protein>
<dbReference type="Proteomes" id="UP000244338">
    <property type="component" value="Unassembled WGS sequence"/>
</dbReference>